<dbReference type="OrthoDB" id="1667587at2759"/>
<sequence length="307" mass="34640">MGKGIKSFVFNELAQFLIKSTDTGYQIFQTSPFKLLRTVNIGQKVSKIAMKQNSAILALYIDNKSIITIIDDNTLSILAEIEINSQLNHFKFIGDFLFLQTEKSVQVYEIPSLALTIEINCLQTPFSALCNSQFLEILTSPKQGVLELTRINFIKFEINSVQSQVSQSNLTCLLISEEFVFSGSEAGKTVNVLEKNHLKTVQTIRRGENKSKIVNIAFNENFLAVSSEHGTVHIFDFQNIKNISKMVKLLRQEQRATTLIKWVSEGEYHLVEFHLNGELQILAKGKISSYQIRSDGTAKRVARVALE</sequence>
<proteinExistence type="inferred from homology"/>
<dbReference type="EMBL" id="AUWU02000006">
    <property type="protein sequence ID" value="KAH0572376.1"/>
    <property type="molecule type" value="Genomic_DNA"/>
</dbReference>
<name>V6LL88_9EUKA</name>
<dbReference type="InterPro" id="IPR048720">
    <property type="entry name" value="PROPPIN"/>
</dbReference>
<organism evidence="4">
    <name type="scientific">Spironucleus salmonicida</name>
    <dbReference type="NCBI Taxonomy" id="348837"/>
    <lineage>
        <taxon>Eukaryota</taxon>
        <taxon>Metamonada</taxon>
        <taxon>Diplomonadida</taxon>
        <taxon>Hexamitidae</taxon>
        <taxon>Hexamitinae</taxon>
        <taxon>Spironucleus</taxon>
    </lineage>
</organism>
<dbReference type="Gene3D" id="2.130.10.10">
    <property type="entry name" value="YVTN repeat-like/Quinoprotein amine dehydrogenase"/>
    <property type="match status" value="1"/>
</dbReference>
<dbReference type="SUPFAM" id="SSF50978">
    <property type="entry name" value="WD40 repeat-like"/>
    <property type="match status" value="1"/>
</dbReference>
<evidence type="ECO:0000256" key="2">
    <source>
        <dbReference type="ARBA" id="ARBA00022737"/>
    </source>
</evidence>
<reference evidence="5" key="2">
    <citation type="submission" date="2020-12" db="EMBL/GenBank/DDBJ databases">
        <title>New Spironucleus salmonicida genome in near-complete chromosomes.</title>
        <authorList>
            <person name="Xu F."/>
            <person name="Kurt Z."/>
            <person name="Jimenez-Gonzalez A."/>
            <person name="Astvaldsson A."/>
            <person name="Andersson J.O."/>
            <person name="Svard S.G."/>
        </authorList>
    </citation>
    <scope>NUCLEOTIDE SEQUENCE</scope>
    <source>
        <strain evidence="5">ATCC 50377</strain>
    </source>
</reference>
<evidence type="ECO:0000313" key="5">
    <source>
        <dbReference type="EMBL" id="KAH0572376.1"/>
    </source>
</evidence>
<dbReference type="Proteomes" id="UP000018208">
    <property type="component" value="Unassembled WGS sequence"/>
</dbReference>
<dbReference type="VEuPathDB" id="GiardiaDB:SS50377_26586"/>
<protein>
    <submittedName>
        <fullName evidence="4">Uncharacterized protein</fullName>
    </submittedName>
</protein>
<evidence type="ECO:0000256" key="3">
    <source>
        <dbReference type="ARBA" id="ARBA00025740"/>
    </source>
</evidence>
<dbReference type="InterPro" id="IPR015943">
    <property type="entry name" value="WD40/YVTN_repeat-like_dom_sf"/>
</dbReference>
<dbReference type="InterPro" id="IPR036322">
    <property type="entry name" value="WD40_repeat_dom_sf"/>
</dbReference>
<keyword evidence="6" id="KW-1185">Reference proteome</keyword>
<accession>V6LL88</accession>
<comment type="similarity">
    <text evidence="3">Belongs to the WD repeat PROPPIN family.</text>
</comment>
<dbReference type="EMBL" id="KI546170">
    <property type="protein sequence ID" value="EST41439.1"/>
    <property type="molecule type" value="Genomic_DNA"/>
</dbReference>
<evidence type="ECO:0000256" key="1">
    <source>
        <dbReference type="ARBA" id="ARBA00022574"/>
    </source>
</evidence>
<dbReference type="PANTHER" id="PTHR11227">
    <property type="entry name" value="WD-REPEAT PROTEIN INTERACTING WITH PHOSPHOINOSIDES WIPI -RELATED"/>
    <property type="match status" value="1"/>
</dbReference>
<evidence type="ECO:0000313" key="6">
    <source>
        <dbReference type="Proteomes" id="UP000018208"/>
    </source>
</evidence>
<evidence type="ECO:0000313" key="4">
    <source>
        <dbReference type="EMBL" id="EST41439.1"/>
    </source>
</evidence>
<dbReference type="AlphaFoldDB" id="V6LL88"/>
<keyword evidence="2" id="KW-0677">Repeat</keyword>
<gene>
    <name evidence="4" type="ORF">SS50377_19156</name>
    <name evidence="5" type="ORF">SS50377_26586</name>
</gene>
<keyword evidence="1" id="KW-0853">WD repeat</keyword>
<reference evidence="4 5" key="1">
    <citation type="journal article" date="2014" name="PLoS Genet.">
        <title>The Genome of Spironucleus salmonicida Highlights a Fish Pathogen Adapted to Fluctuating Environments.</title>
        <authorList>
            <person name="Xu F."/>
            <person name="Jerlstrom-Hultqvist J."/>
            <person name="Einarsson E."/>
            <person name="Astvaldsson A."/>
            <person name="Svard S.G."/>
            <person name="Andersson J.O."/>
        </authorList>
    </citation>
    <scope>NUCLEOTIDE SEQUENCE</scope>
    <source>
        <strain evidence="5">ATCC 50377</strain>
    </source>
</reference>